<dbReference type="AlphaFoldDB" id="A0A8H2K586"/>
<comment type="caution">
    <text evidence="3">The sequence shown here is derived from an EMBL/GenBank/DDBJ whole genome shotgun (WGS) entry which is preliminary data.</text>
</comment>
<dbReference type="OrthoDB" id="5119865at2"/>
<keyword evidence="4" id="KW-1185">Reference proteome</keyword>
<evidence type="ECO:0000313" key="3">
    <source>
        <dbReference type="EMBL" id="TQO20370.1"/>
    </source>
</evidence>
<accession>A0A8H2K586</accession>
<dbReference type="RefSeq" id="WP_141990725.1">
    <property type="nucleotide sequence ID" value="NZ_VFRA01000001.1"/>
</dbReference>
<name>A0A8H2K586_9MICO</name>
<evidence type="ECO:0000256" key="2">
    <source>
        <dbReference type="SAM" id="Phobius"/>
    </source>
</evidence>
<keyword evidence="2" id="KW-0472">Membrane</keyword>
<gene>
    <name evidence="3" type="ORF">FB472_2001</name>
</gene>
<evidence type="ECO:0000313" key="4">
    <source>
        <dbReference type="Proteomes" id="UP000316560"/>
    </source>
</evidence>
<dbReference type="Proteomes" id="UP000316560">
    <property type="component" value="Unassembled WGS sequence"/>
</dbReference>
<proteinExistence type="predicted"/>
<feature type="compositionally biased region" description="Polar residues" evidence="1">
    <location>
        <begin position="62"/>
        <end position="73"/>
    </location>
</feature>
<evidence type="ECO:0000256" key="1">
    <source>
        <dbReference type="SAM" id="MobiDB-lite"/>
    </source>
</evidence>
<dbReference type="EMBL" id="VFRA01000001">
    <property type="protein sequence ID" value="TQO20370.1"/>
    <property type="molecule type" value="Genomic_DNA"/>
</dbReference>
<sequence length="258" mass="26732">MTDQTPHESPHESPNSTKSSLPRWALALILGAGVLFIGGILSIIVAVTLLASVFAADNCSSPESCGQELSPTPSAERPGVAGAPSSSVDRIPLDGSADFGGPPVWNVLLDPSWEILKFDENGVNMFQNADSGCLLLTSQNEQDVAPVEAGDRVASEQLLSQQIDTFAAVDPNASVLDSRSVDIAVGAAGSGSTIEFSSATLQRTLSSGNAETMELIARSLPASGSFMWAVVSCETGIYEAGESPFTGITKVLAVTVDF</sequence>
<reference evidence="3 4" key="1">
    <citation type="submission" date="2019-06" db="EMBL/GenBank/DDBJ databases">
        <title>Sequencing the genomes of 1000 actinobacteria strains.</title>
        <authorList>
            <person name="Klenk H.-P."/>
        </authorList>
    </citation>
    <scope>NUCLEOTIDE SEQUENCE [LARGE SCALE GENOMIC DNA]</scope>
    <source>
        <strain evidence="3 4">DSM 21947</strain>
    </source>
</reference>
<feature type="region of interest" description="Disordered" evidence="1">
    <location>
        <begin position="62"/>
        <end position="93"/>
    </location>
</feature>
<keyword evidence="2" id="KW-1133">Transmembrane helix</keyword>
<feature type="transmembrane region" description="Helical" evidence="2">
    <location>
        <begin position="24"/>
        <end position="55"/>
    </location>
</feature>
<keyword evidence="2" id="KW-0812">Transmembrane</keyword>
<organism evidence="3 4">
    <name type="scientific">Rhodoglobus vestalii</name>
    <dbReference type="NCBI Taxonomy" id="193384"/>
    <lineage>
        <taxon>Bacteria</taxon>
        <taxon>Bacillati</taxon>
        <taxon>Actinomycetota</taxon>
        <taxon>Actinomycetes</taxon>
        <taxon>Micrococcales</taxon>
        <taxon>Microbacteriaceae</taxon>
        <taxon>Rhodoglobus</taxon>
    </lineage>
</organism>
<protein>
    <submittedName>
        <fullName evidence="3">Uncharacterized protein</fullName>
    </submittedName>
</protein>